<comment type="caution">
    <text evidence="1">The sequence shown here is derived from an EMBL/GenBank/DDBJ whole genome shotgun (WGS) entry which is preliminary data.</text>
</comment>
<dbReference type="EMBL" id="BGPR01012829">
    <property type="protein sequence ID" value="GBN57855.1"/>
    <property type="molecule type" value="Genomic_DNA"/>
</dbReference>
<dbReference type="AlphaFoldDB" id="A0A4Y2Q125"/>
<name>A0A4Y2Q125_ARAVE</name>
<dbReference type="Proteomes" id="UP000499080">
    <property type="component" value="Unassembled WGS sequence"/>
</dbReference>
<evidence type="ECO:0000313" key="1">
    <source>
        <dbReference type="EMBL" id="GBN57855.1"/>
    </source>
</evidence>
<evidence type="ECO:0000313" key="2">
    <source>
        <dbReference type="Proteomes" id="UP000499080"/>
    </source>
</evidence>
<gene>
    <name evidence="1" type="ORF">AVEN_30146_1</name>
</gene>
<sequence length="188" mass="21924">MIRFVLNTAKCETTNHTAAFLQFGLELRTTDDVTHDLRALIDNDNFVAEITPYLKRFARLTAEIQDHVEQKQDELKTYYDRRRRQAFYKSVNQVWETLHPISKSQNKKSRKFMPKREGPYLVITNSSPTTFDIADPERPDEVLWTYHSSALRAYELPVSIDSRTVAPLLSRGRPKKYSADIDQATKEK</sequence>
<reference evidence="1 2" key="1">
    <citation type="journal article" date="2019" name="Sci. Rep.">
        <title>Orb-weaving spider Araneus ventricosus genome elucidates the spidroin gene catalogue.</title>
        <authorList>
            <person name="Kono N."/>
            <person name="Nakamura H."/>
            <person name="Ohtoshi R."/>
            <person name="Moran D.A.P."/>
            <person name="Shinohara A."/>
            <person name="Yoshida Y."/>
            <person name="Fujiwara M."/>
            <person name="Mori M."/>
            <person name="Tomita M."/>
            <person name="Arakawa K."/>
        </authorList>
    </citation>
    <scope>NUCLEOTIDE SEQUENCE [LARGE SCALE GENOMIC DNA]</scope>
</reference>
<keyword evidence="2" id="KW-1185">Reference proteome</keyword>
<protein>
    <submittedName>
        <fullName evidence="1">Uncharacterized protein</fullName>
    </submittedName>
</protein>
<proteinExistence type="predicted"/>
<organism evidence="1 2">
    <name type="scientific">Araneus ventricosus</name>
    <name type="common">Orbweaver spider</name>
    <name type="synonym">Epeira ventricosa</name>
    <dbReference type="NCBI Taxonomy" id="182803"/>
    <lineage>
        <taxon>Eukaryota</taxon>
        <taxon>Metazoa</taxon>
        <taxon>Ecdysozoa</taxon>
        <taxon>Arthropoda</taxon>
        <taxon>Chelicerata</taxon>
        <taxon>Arachnida</taxon>
        <taxon>Araneae</taxon>
        <taxon>Araneomorphae</taxon>
        <taxon>Entelegynae</taxon>
        <taxon>Araneoidea</taxon>
        <taxon>Araneidae</taxon>
        <taxon>Araneus</taxon>
    </lineage>
</organism>
<dbReference type="OrthoDB" id="425619at2759"/>
<accession>A0A4Y2Q125</accession>